<dbReference type="EMBL" id="JT408242">
    <property type="protein sequence ID" value="AHH38282.1"/>
    <property type="molecule type" value="mRNA"/>
</dbReference>
<keyword evidence="3" id="KW-0862">Zinc</keyword>
<dbReference type="PANTHER" id="PTHR20922">
    <property type="entry name" value="DNL-TYPE ZINC FINGER PROTEIN"/>
    <property type="match status" value="1"/>
</dbReference>
<reference evidence="6" key="1">
    <citation type="journal article" date="2012" name="BMC Genomics">
        <title>Efficient assembly and annotation of the transcriptome of catfish by RNA-Seq analysis of a doubled haploid homozygote.</title>
        <authorList>
            <person name="Liu S."/>
            <person name="Zhang Y."/>
            <person name="Zhou Z."/>
            <person name="Waldbieser G."/>
            <person name="Sun F."/>
            <person name="Lu J."/>
            <person name="Zhang J."/>
            <person name="Jiang Y."/>
            <person name="Zhang H."/>
            <person name="Wang X."/>
            <person name="Rajendran K.V."/>
            <person name="Khoo L."/>
            <person name="Kucuktas H."/>
            <person name="Peatman E."/>
            <person name="Liu Z."/>
        </authorList>
    </citation>
    <scope>NUCLEOTIDE SEQUENCE</scope>
    <source>
        <tissue evidence="6">Mixed</tissue>
    </source>
</reference>
<evidence type="ECO:0000256" key="2">
    <source>
        <dbReference type="ARBA" id="ARBA00022771"/>
    </source>
</evidence>
<dbReference type="AlphaFoldDB" id="W5UF56"/>
<dbReference type="InterPro" id="IPR024158">
    <property type="entry name" value="Mt_import_TIM15"/>
</dbReference>
<dbReference type="InterPro" id="IPR007853">
    <property type="entry name" value="Znf_DNL-typ"/>
</dbReference>
<dbReference type="Pfam" id="PF05180">
    <property type="entry name" value="zf-DNL"/>
    <property type="match status" value="1"/>
</dbReference>
<protein>
    <submittedName>
        <fullName evidence="6">DNL-type zinc finger protein</fullName>
    </submittedName>
</protein>
<evidence type="ECO:0000313" key="6">
    <source>
        <dbReference type="EMBL" id="AHH38282.1"/>
    </source>
</evidence>
<evidence type="ECO:0000256" key="3">
    <source>
        <dbReference type="ARBA" id="ARBA00022833"/>
    </source>
</evidence>
<name>W5UF56_ICTPU</name>
<dbReference type="PANTHER" id="PTHR20922:SF13">
    <property type="entry name" value="DNL-TYPE ZINC FINGER PROTEIN"/>
    <property type="match status" value="1"/>
</dbReference>
<organism evidence="6">
    <name type="scientific">Ictalurus punctatus</name>
    <name type="common">Channel catfish</name>
    <name type="synonym">Silurus punctatus</name>
    <dbReference type="NCBI Taxonomy" id="7998"/>
    <lineage>
        <taxon>Eukaryota</taxon>
        <taxon>Metazoa</taxon>
        <taxon>Chordata</taxon>
        <taxon>Craniata</taxon>
        <taxon>Vertebrata</taxon>
        <taxon>Euteleostomi</taxon>
        <taxon>Actinopterygii</taxon>
        <taxon>Neopterygii</taxon>
        <taxon>Teleostei</taxon>
        <taxon>Ostariophysi</taxon>
        <taxon>Siluriformes</taxon>
        <taxon>Ictaluridae</taxon>
        <taxon>Ictalurus</taxon>
    </lineage>
</organism>
<evidence type="ECO:0000256" key="1">
    <source>
        <dbReference type="ARBA" id="ARBA00022723"/>
    </source>
</evidence>
<dbReference type="GO" id="GO:0005739">
    <property type="term" value="C:mitochondrion"/>
    <property type="evidence" value="ECO:0007669"/>
    <property type="project" value="TreeGrafter"/>
</dbReference>
<dbReference type="GO" id="GO:0051087">
    <property type="term" value="F:protein-folding chaperone binding"/>
    <property type="evidence" value="ECO:0007669"/>
    <property type="project" value="TreeGrafter"/>
</dbReference>
<evidence type="ECO:0000259" key="5">
    <source>
        <dbReference type="PROSITE" id="PS51501"/>
    </source>
</evidence>
<keyword evidence="2 4" id="KW-0863">Zinc-finger</keyword>
<dbReference type="GO" id="GO:0050821">
    <property type="term" value="P:protein stabilization"/>
    <property type="evidence" value="ECO:0007669"/>
    <property type="project" value="TreeGrafter"/>
</dbReference>
<feature type="domain" description="DNL-type" evidence="5">
    <location>
        <begin position="80"/>
        <end position="177"/>
    </location>
</feature>
<evidence type="ECO:0000256" key="4">
    <source>
        <dbReference type="PROSITE-ProRule" id="PRU00834"/>
    </source>
</evidence>
<accession>W5UF56</accession>
<gene>
    <name evidence="6" type="primary">dnlz</name>
</gene>
<dbReference type="GO" id="GO:0030150">
    <property type="term" value="P:protein import into mitochondrial matrix"/>
    <property type="evidence" value="ECO:0007669"/>
    <property type="project" value="TreeGrafter"/>
</dbReference>
<proteinExistence type="evidence at transcript level"/>
<keyword evidence="1" id="KW-0479">Metal-binding</keyword>
<dbReference type="GO" id="GO:0008270">
    <property type="term" value="F:zinc ion binding"/>
    <property type="evidence" value="ECO:0007669"/>
    <property type="project" value="UniProtKB-KW"/>
</dbReference>
<sequence length="190" mass="21332">MSLTKSCRFCLGLFRSRRNPHVFGYLGSPVRLIHGGCRRWTLSPSHTPLVLQNSFYPDSLGFRRTFKTAVASWSDEVGQIQSGHYHLVYTCKVCSTRSMKKISKMAYHNGVVIVTCAGCQNHHIIADNLGWFSDLEGKRNIEEILAAKGETVRRIADDAAIEIVAEETIKEAMQRSEDEQKALADDVDKS</sequence>
<dbReference type="GO" id="GO:0006457">
    <property type="term" value="P:protein folding"/>
    <property type="evidence" value="ECO:0007669"/>
    <property type="project" value="TreeGrafter"/>
</dbReference>
<dbReference type="PROSITE" id="PS51501">
    <property type="entry name" value="ZF_DNL"/>
    <property type="match status" value="1"/>
</dbReference>